<dbReference type="PANTHER" id="PTHR32305">
    <property type="match status" value="1"/>
</dbReference>
<evidence type="ECO:0000259" key="5">
    <source>
        <dbReference type="Pfam" id="PF12255"/>
    </source>
</evidence>
<comment type="subcellular location">
    <subcellularLocation>
        <location evidence="1">Secreted</location>
    </subcellularLocation>
</comment>
<protein>
    <recommendedName>
        <fullName evidence="9">Toxin</fullName>
    </recommendedName>
</protein>
<dbReference type="InterPro" id="IPR022044">
    <property type="entry name" value="TcdB_toxin_mid/C"/>
</dbReference>
<dbReference type="EMBL" id="BSRI01000001">
    <property type="protein sequence ID" value="GLV54301.1"/>
    <property type="molecule type" value="Genomic_DNA"/>
</dbReference>
<evidence type="ECO:0000313" key="8">
    <source>
        <dbReference type="Proteomes" id="UP001344906"/>
    </source>
</evidence>
<feature type="region of interest" description="Disordered" evidence="4">
    <location>
        <begin position="2408"/>
        <end position="2470"/>
    </location>
</feature>
<evidence type="ECO:0000256" key="1">
    <source>
        <dbReference type="ARBA" id="ARBA00004613"/>
    </source>
</evidence>
<sequence length="2634" mass="292707">MLAETPKNAKQDQQSYSNKDQIAAPSITLPKGGGAIRGIGEKFAANPVTGTGSMTVPIATSPGRSGFGPQLSLSYDSGSGNGPFGFGWRLALPAITRRTDRGLPQYRDGEESDVFILSGVEDLVPLLVRIGDQWQREVVTRVVDGITYHVQGYRPRIEGLFSRIERWIDLQTSEIHWRSISKDNVTTLYGKDNNSRIFDPTDAIHPQRIFTWLICASYDDKGNAVVYEYKAENSDNIDLLQANESNRSASRRSAQRYLKRIKYGNLTSHLVQPDLSKTDWMFEVVFDYGEHDLLTPNPVEVQPWLCRNDPFSFHRSSFEVRTYRLCQRVLMFHHFSNEPGVGQDCLVRSTDFTYRNIRDNPDDLKKGHPVASFIASATQNGYKRQEDGGYLKKSLPPLEFVYSQPVISGNVQEIDAASLENLTAGPDGKSYRWVDLDGEGVAGILAEQAGAWFYKPNLGNGQFGPLETVAHKPALAALDNGRQQLLSLAGDGRLDLVDFSGTTPGFFKRTEDQQWENFATFTAWPDIAWQDANLHFVDLDGDGLADVLITEHEVLTWYASLGGAGFGPAQHVSKPQDEERGPQLVFADGTQSIYLADMCGDGLTDLVRVRNGEICYWPNLGYGHFGSKVTMDSAPWFATREQFDQQRVRLADIDGSGTADIIYLGSDAIQVYFNQSGNSWSHAQTLSPLPHLDKLSSVMTVDLLGNGTACLVWSSPLPSDTRSPVRYIDLMGGQKPHLLLSIKNNLGAETIIRYASSSKFYLADKLAGKPWITRLAFPVHVVERVETRDRISGNRFTTRYAYHHGYYDSFEREFRGFGLVEEWDTEELATLTASGMLPPATNIDQSSYVPPVLTRTWFHTGVCIGNRHISRQYEYEYYRESDLSEGVTGLTDTQLEAMLLDDSVLPTTVRLPDGTRLPFDLSGDEAQEACRSLKGSLLRQEVYALDGTDAEDRPYSVTEHNYTIEMLQPQEANRHAVFFTHAREAIDFHYERTLFEVNGQKFADPRVNHAVTLAVDDFGNVLQTVAIAYGRRHDDPDPLLSDSDRQKQKHILLAYTENQYTNAIQQDDAYRPPLLCETRTYELINVMPAGNLPLITNLFRLDELTQKVQDACDSQHDLPYEDIDAAGSQTDVPYRRLLDWSRTLYRRDDLSGALPLGQLQTMAQPFEHYTLAFTPGLLATIYQHKNGNVTEALLPDPVSVLGKEGGYLSSNELKADGRFPANDPDDHWWMPSGQVFYSPNPSDTTGQELIYASQHFFCAHRYHDPFSDTTMVTYDHYDLLLQETQDSVGNRITAGVRDVNGNVISKSNDYRVLQPTLIMDANRNRSVVVCDALGMVVGTAIMGKPEENLGDTLDGFVADLTDSAIVAHLQNPLTDPTGPLQHATARIIYDLFTYQRTQGDVQPQPPVVYTLMRETHHADITQGQTKVQHSFSYSDGFGREIQKKVQSEMGPLVDGAAVSSPRWVGSGWTIFNNKGDPVRKYEPFFSATHHFEFAVAVGISPVVFYDAIGRVVATLHPNHTYEKVLFEPWKQTSWDVNDTIRLAPKNDLDVSDFFQRLPDSDYLPTWYDQRQDGRLGTQERAAAQKTAVHANTPTLAYLDTQGRSFMTMSHNRFLRNQAPIDEYYATRCILDIQGYKRSVSDARNRMVMRYDYEMLGKLIHQASMEAGERWMLDDVTGKPIRGWDSRWHRLRTVYDVLRRPIEVYLSINGRPELLVGRTVFGESQPIPEAKNLRGKSYQVFDCSGVITNGVYDFKGNLLNISRQFANNYKQTLDWSASVVLEAQVYTSSTIYDALNRPIIQTTPDNTLIHLTYNEAGLLESLAGNVRGATRTTDFVANIDYDAKRQRIRIEYSNGVSTQYKYDPLTFRMTNLYTSRSTTTFPGDGSDPSTPPAGVQNLCYTYDPAGNITHIQDDAQQSVYFRNRQIAPSADYTYDAIYRLIEASGREHLGQAEGGEPQVPLPLSYNDALRIGLLQPGDGNAMGGYLQRYTYDEVGNLLQMSHSSTDPGQFGWTCIYNYSEPSQLETDKLCNRLSSTQISNSPALPHTYDVHGNMMSMSHLPLMQWDYKDQLQLTAQQVVNNGGTPETTYYIYNANGQRVRKVTERQATQGQVPTRLKERIYVGDFEIYREYGGDGSTVVLERETLAMVDGHQRVALIETRTQGNDQSPLQLIRYQFSSHLGSANLELDDQAQIITYEEYYPYGGTSYQAVRNQTQTPKRYRYTSKERDEENALYYYGARYYAPWLGRWIAADPASIVDGINVYAYVGGNPVNLYDPNGKDKRTWINRGIGVLQVVGGGLEVAVGLGGEALPTGVTQVLGAVAIVHGGDTAWAGLRTIWTGEVQKTYTEQAVTAAAKGLGASDKTARYIGAGTDFVVGVIPSAGVGLAKAAAVKSLAEGGTQLATHTAPDVAAQTASHAAPDAAAQTASHAAPDVAAQTAGHAAPDAATQTASHAAPDAVSHTAPSAAAHATPNATVHAVPNVAAHAAPRAAAQLGESGLRVAAVDTLQKATTRQSERLAQAILQKDVAFLRRAGLSAKQISHLLNSSSPIRAAVYGQAMEKLMQRSIASSPMLSRLFRYVANMRGIVAGRGRPDWIGRGVFHGILVDLTTNAGRAAHYARSYGEKMLVLTYTRPF</sequence>
<organism evidence="7 8">
    <name type="scientific">Dictyobacter halimunensis</name>
    <dbReference type="NCBI Taxonomy" id="3026934"/>
    <lineage>
        <taxon>Bacteria</taxon>
        <taxon>Bacillati</taxon>
        <taxon>Chloroflexota</taxon>
        <taxon>Ktedonobacteria</taxon>
        <taxon>Ktedonobacterales</taxon>
        <taxon>Dictyobacteraceae</taxon>
        <taxon>Dictyobacter</taxon>
    </lineage>
</organism>
<dbReference type="Gene3D" id="2.180.10.10">
    <property type="entry name" value="RHS repeat-associated core"/>
    <property type="match status" value="1"/>
</dbReference>
<proteinExistence type="predicted"/>
<name>A0ABQ6FKW9_9CHLR</name>
<dbReference type="RefSeq" id="WP_338248000.1">
    <property type="nucleotide sequence ID" value="NZ_BSRI01000001.1"/>
</dbReference>
<feature type="domain" description="Insecticide toxin TcdB middle/N-terminal" evidence="6">
    <location>
        <begin position="698"/>
        <end position="827"/>
    </location>
</feature>
<dbReference type="InterPro" id="IPR028994">
    <property type="entry name" value="Integrin_alpha_N"/>
</dbReference>
<keyword evidence="3" id="KW-0843">Virulence</keyword>
<dbReference type="InterPro" id="IPR003284">
    <property type="entry name" value="Sal_SpvB"/>
</dbReference>
<dbReference type="Pfam" id="PF12255">
    <property type="entry name" value="TcdB_toxin_midC"/>
    <property type="match status" value="1"/>
</dbReference>
<dbReference type="Proteomes" id="UP001344906">
    <property type="component" value="Unassembled WGS sequence"/>
</dbReference>
<evidence type="ECO:0000256" key="4">
    <source>
        <dbReference type="SAM" id="MobiDB-lite"/>
    </source>
</evidence>
<feature type="domain" description="Insecticide toxin TcdB middle/C-terminal" evidence="5">
    <location>
        <begin position="929"/>
        <end position="1067"/>
    </location>
</feature>
<gene>
    <name evidence="7" type="ORF">KDH_11490</name>
</gene>
<dbReference type="InterPro" id="IPR050708">
    <property type="entry name" value="T6SS_VgrG/RHS"/>
</dbReference>
<feature type="compositionally biased region" description="Polar residues" evidence="4">
    <location>
        <begin position="11"/>
        <end position="20"/>
    </location>
</feature>
<feature type="compositionally biased region" description="Low complexity" evidence="4">
    <location>
        <begin position="2457"/>
        <end position="2470"/>
    </location>
</feature>
<evidence type="ECO:0000313" key="7">
    <source>
        <dbReference type="EMBL" id="GLV54301.1"/>
    </source>
</evidence>
<evidence type="ECO:0000259" key="6">
    <source>
        <dbReference type="Pfam" id="PF12256"/>
    </source>
</evidence>
<accession>A0ABQ6FKW9</accession>
<dbReference type="NCBIfam" id="TIGR03696">
    <property type="entry name" value="Rhs_assc_core"/>
    <property type="match status" value="1"/>
</dbReference>
<dbReference type="Pfam" id="PF03534">
    <property type="entry name" value="SpvB"/>
    <property type="match status" value="1"/>
</dbReference>
<dbReference type="Pfam" id="PF12256">
    <property type="entry name" value="TcdB_toxin_midN"/>
    <property type="match status" value="1"/>
</dbReference>
<evidence type="ECO:0000256" key="3">
    <source>
        <dbReference type="ARBA" id="ARBA00023026"/>
    </source>
</evidence>
<dbReference type="PRINTS" id="PR01341">
    <property type="entry name" value="SALSPVBPROT"/>
</dbReference>
<reference evidence="7 8" key="1">
    <citation type="submission" date="2023-02" db="EMBL/GenBank/DDBJ databases">
        <title>Dictyobacter halimunensis sp. nov., a new member of the class Ktedonobacteria from forest soil in a geothermal area.</title>
        <authorList>
            <person name="Rachmania M.K."/>
            <person name="Ningsih F."/>
            <person name="Sakai Y."/>
            <person name="Yabe S."/>
            <person name="Yokota A."/>
            <person name="Sjamsuridzal W."/>
        </authorList>
    </citation>
    <scope>NUCLEOTIDE SEQUENCE [LARGE SCALE GENOMIC DNA]</scope>
    <source>
        <strain evidence="7 8">S3.2.2.5</strain>
    </source>
</reference>
<dbReference type="InterPro" id="IPR022045">
    <property type="entry name" value="TcdB_toxin_mid/N"/>
</dbReference>
<comment type="caution">
    <text evidence="7">The sequence shown here is derived from an EMBL/GenBank/DDBJ whole genome shotgun (WGS) entry which is preliminary data.</text>
</comment>
<keyword evidence="8" id="KW-1185">Reference proteome</keyword>
<evidence type="ECO:0000256" key="2">
    <source>
        <dbReference type="ARBA" id="ARBA00022525"/>
    </source>
</evidence>
<keyword evidence="2" id="KW-0964">Secreted</keyword>
<evidence type="ECO:0008006" key="9">
    <source>
        <dbReference type="Google" id="ProtNLM"/>
    </source>
</evidence>
<dbReference type="InterPro" id="IPR022385">
    <property type="entry name" value="Rhs_assc_core"/>
</dbReference>
<dbReference type="SUPFAM" id="SSF69318">
    <property type="entry name" value="Integrin alpha N-terminal domain"/>
    <property type="match status" value="1"/>
</dbReference>
<feature type="region of interest" description="Disordered" evidence="4">
    <location>
        <begin position="1"/>
        <end position="29"/>
    </location>
</feature>
<dbReference type="PANTHER" id="PTHR32305:SF15">
    <property type="entry name" value="PROTEIN RHSA-RELATED"/>
    <property type="match status" value="1"/>
</dbReference>